<gene>
    <name evidence="3" type="ORF">ATL17_0733</name>
</gene>
<comment type="caution">
    <text evidence="3">The sequence shown here is derived from an EMBL/GenBank/DDBJ whole genome shotgun (WGS) entry which is preliminary data.</text>
</comment>
<keyword evidence="1" id="KW-0238">DNA-binding</keyword>
<dbReference type="PROSITE" id="PS50943">
    <property type="entry name" value="HTH_CROC1"/>
    <property type="match status" value="1"/>
</dbReference>
<dbReference type="SMART" id="SM00530">
    <property type="entry name" value="HTH_XRE"/>
    <property type="match status" value="1"/>
</dbReference>
<dbReference type="GO" id="GO:0005829">
    <property type="term" value="C:cytosol"/>
    <property type="evidence" value="ECO:0007669"/>
    <property type="project" value="TreeGrafter"/>
</dbReference>
<dbReference type="Pfam" id="PF07883">
    <property type="entry name" value="Cupin_2"/>
    <property type="match status" value="1"/>
</dbReference>
<dbReference type="OrthoDB" id="9805356at2"/>
<sequence length="201" mass="21831">MTKASSKSLESQNAQPLIGALIRERRRKLNMTLKALGEAANLSVGFLSQVERDQATPSLGALSLISRSLDVEMEYFISSPAVIRGTTKAGERESFSVDDSSLKYERLGADFAGNTLSSFIITVPAGYQSETVSHEGEEIIYILEGEVTTDVEGESVVLGVGDSLHFRSTRQHSWRNVTDKAARILWTGTVPIFWSGGSAKS</sequence>
<dbReference type="InterPro" id="IPR010982">
    <property type="entry name" value="Lambda_DNA-bd_dom_sf"/>
</dbReference>
<dbReference type="SUPFAM" id="SSF47413">
    <property type="entry name" value="lambda repressor-like DNA-binding domains"/>
    <property type="match status" value="1"/>
</dbReference>
<dbReference type="CDD" id="cd00093">
    <property type="entry name" value="HTH_XRE"/>
    <property type="match status" value="1"/>
</dbReference>
<dbReference type="Gene3D" id="1.10.260.40">
    <property type="entry name" value="lambda repressor-like DNA-binding domains"/>
    <property type="match status" value="1"/>
</dbReference>
<dbReference type="Pfam" id="PF01381">
    <property type="entry name" value="HTH_3"/>
    <property type="match status" value="1"/>
</dbReference>
<reference evidence="3 4" key="1">
    <citation type="submission" date="2019-03" db="EMBL/GenBank/DDBJ databases">
        <title>Genomic Encyclopedia of Type Strains, Phase III (KMG-III): the genomes of soil and plant-associated and newly described type strains.</title>
        <authorList>
            <person name="Whitman W."/>
        </authorList>
    </citation>
    <scope>NUCLEOTIDE SEQUENCE [LARGE SCALE GENOMIC DNA]</scope>
    <source>
        <strain evidence="3 4">CGMCC 1.7002</strain>
    </source>
</reference>
<proteinExistence type="predicted"/>
<dbReference type="PANTHER" id="PTHR46797:SF25">
    <property type="entry name" value="TRANSCRIPTIONAL REGULATOR"/>
    <property type="match status" value="1"/>
</dbReference>
<dbReference type="AlphaFoldDB" id="A0A4R6VVU3"/>
<dbReference type="Proteomes" id="UP000295391">
    <property type="component" value="Unassembled WGS sequence"/>
</dbReference>
<organism evidence="3 4">
    <name type="scientific">Maritalea mobilis</name>
    <dbReference type="NCBI Taxonomy" id="483324"/>
    <lineage>
        <taxon>Bacteria</taxon>
        <taxon>Pseudomonadati</taxon>
        <taxon>Pseudomonadota</taxon>
        <taxon>Alphaproteobacteria</taxon>
        <taxon>Hyphomicrobiales</taxon>
        <taxon>Devosiaceae</taxon>
        <taxon>Maritalea</taxon>
    </lineage>
</organism>
<dbReference type="EMBL" id="SNYR01000001">
    <property type="protein sequence ID" value="TDQ66730.1"/>
    <property type="molecule type" value="Genomic_DNA"/>
</dbReference>
<dbReference type="InterPro" id="IPR013096">
    <property type="entry name" value="Cupin_2"/>
</dbReference>
<dbReference type="InterPro" id="IPR001387">
    <property type="entry name" value="Cro/C1-type_HTH"/>
</dbReference>
<dbReference type="Gene3D" id="2.60.120.10">
    <property type="entry name" value="Jelly Rolls"/>
    <property type="match status" value="1"/>
</dbReference>
<dbReference type="RefSeq" id="WP_133571405.1">
    <property type="nucleotide sequence ID" value="NZ_SNYR01000001.1"/>
</dbReference>
<dbReference type="GO" id="GO:0003677">
    <property type="term" value="F:DNA binding"/>
    <property type="evidence" value="ECO:0007669"/>
    <property type="project" value="UniProtKB-KW"/>
</dbReference>
<feature type="domain" description="HTH cro/C1-type" evidence="2">
    <location>
        <begin position="22"/>
        <end position="76"/>
    </location>
</feature>
<name>A0A4R6VVU3_9HYPH</name>
<keyword evidence="4" id="KW-1185">Reference proteome</keyword>
<evidence type="ECO:0000259" key="2">
    <source>
        <dbReference type="PROSITE" id="PS50943"/>
    </source>
</evidence>
<dbReference type="SUPFAM" id="SSF51182">
    <property type="entry name" value="RmlC-like cupins"/>
    <property type="match status" value="1"/>
</dbReference>
<evidence type="ECO:0000313" key="4">
    <source>
        <dbReference type="Proteomes" id="UP000295391"/>
    </source>
</evidence>
<accession>A0A4R6VVU3</accession>
<evidence type="ECO:0000313" key="3">
    <source>
        <dbReference type="EMBL" id="TDQ66730.1"/>
    </source>
</evidence>
<dbReference type="InterPro" id="IPR014710">
    <property type="entry name" value="RmlC-like_jellyroll"/>
</dbReference>
<evidence type="ECO:0000256" key="1">
    <source>
        <dbReference type="ARBA" id="ARBA00023125"/>
    </source>
</evidence>
<dbReference type="InterPro" id="IPR011051">
    <property type="entry name" value="RmlC_Cupin_sf"/>
</dbReference>
<dbReference type="PANTHER" id="PTHR46797">
    <property type="entry name" value="HTH-TYPE TRANSCRIPTIONAL REGULATOR"/>
    <property type="match status" value="1"/>
</dbReference>
<dbReference type="CDD" id="cd02209">
    <property type="entry name" value="cupin_XRE_C"/>
    <property type="match status" value="1"/>
</dbReference>
<protein>
    <submittedName>
        <fullName evidence="3">Helix-turn-helix protein</fullName>
    </submittedName>
</protein>
<dbReference type="InterPro" id="IPR050807">
    <property type="entry name" value="TransReg_Diox_bact_type"/>
</dbReference>
<dbReference type="GO" id="GO:0003700">
    <property type="term" value="F:DNA-binding transcription factor activity"/>
    <property type="evidence" value="ECO:0007669"/>
    <property type="project" value="TreeGrafter"/>
</dbReference>